<evidence type="ECO:0000256" key="1">
    <source>
        <dbReference type="ARBA" id="ARBA00004651"/>
    </source>
</evidence>
<keyword evidence="3 6" id="KW-0812">Transmembrane</keyword>
<comment type="caution">
    <text evidence="7">The sequence shown here is derived from an EMBL/GenBank/DDBJ whole genome shotgun (WGS) entry which is preliminary data.</text>
</comment>
<keyword evidence="2" id="KW-1003">Cell membrane</keyword>
<name>A0A2S9QSN6_9MICO</name>
<feature type="transmembrane region" description="Helical" evidence="6">
    <location>
        <begin position="105"/>
        <end position="127"/>
    </location>
</feature>
<feature type="transmembrane region" description="Helical" evidence="6">
    <location>
        <begin position="379"/>
        <end position="401"/>
    </location>
</feature>
<dbReference type="PANTHER" id="PTHR42770:SF7">
    <property type="entry name" value="MEMBRANE PROTEIN"/>
    <property type="match status" value="1"/>
</dbReference>
<dbReference type="InterPro" id="IPR050367">
    <property type="entry name" value="APC_superfamily"/>
</dbReference>
<evidence type="ECO:0000256" key="5">
    <source>
        <dbReference type="ARBA" id="ARBA00023136"/>
    </source>
</evidence>
<feature type="transmembrane region" description="Helical" evidence="6">
    <location>
        <begin position="422"/>
        <end position="443"/>
    </location>
</feature>
<evidence type="ECO:0000313" key="7">
    <source>
        <dbReference type="EMBL" id="PRI12601.1"/>
    </source>
</evidence>
<feature type="transmembrane region" description="Helical" evidence="6">
    <location>
        <begin position="147"/>
        <end position="164"/>
    </location>
</feature>
<keyword evidence="5 6" id="KW-0472">Membrane</keyword>
<dbReference type="Proteomes" id="UP000238650">
    <property type="component" value="Unassembled WGS sequence"/>
</dbReference>
<evidence type="ECO:0008006" key="9">
    <source>
        <dbReference type="Google" id="ProtNLM"/>
    </source>
</evidence>
<evidence type="ECO:0000256" key="3">
    <source>
        <dbReference type="ARBA" id="ARBA00022692"/>
    </source>
</evidence>
<feature type="transmembrane region" description="Helical" evidence="6">
    <location>
        <begin position="308"/>
        <end position="334"/>
    </location>
</feature>
<dbReference type="PIRSF" id="PIRSF006060">
    <property type="entry name" value="AA_transporter"/>
    <property type="match status" value="1"/>
</dbReference>
<gene>
    <name evidence="7" type="ORF">B4915_00605</name>
</gene>
<comment type="subcellular location">
    <subcellularLocation>
        <location evidence="1">Cell membrane</location>
        <topology evidence="1">Multi-pass membrane protein</topology>
    </subcellularLocation>
</comment>
<feature type="transmembrane region" description="Helical" evidence="6">
    <location>
        <begin position="28"/>
        <end position="50"/>
    </location>
</feature>
<dbReference type="GO" id="GO:0022857">
    <property type="term" value="F:transmembrane transporter activity"/>
    <property type="evidence" value="ECO:0007669"/>
    <property type="project" value="InterPro"/>
</dbReference>
<dbReference type="Gene3D" id="1.20.1740.10">
    <property type="entry name" value="Amino acid/polyamine transporter I"/>
    <property type="match status" value="1"/>
</dbReference>
<organism evidence="7 8">
    <name type="scientific">Leucobacter massiliensis</name>
    <dbReference type="NCBI Taxonomy" id="1686285"/>
    <lineage>
        <taxon>Bacteria</taxon>
        <taxon>Bacillati</taxon>
        <taxon>Actinomycetota</taxon>
        <taxon>Actinomycetes</taxon>
        <taxon>Micrococcales</taxon>
        <taxon>Microbacteriaceae</taxon>
        <taxon>Leucobacter</taxon>
    </lineage>
</organism>
<dbReference type="EMBL" id="MWZD01000008">
    <property type="protein sequence ID" value="PRI12601.1"/>
    <property type="molecule type" value="Genomic_DNA"/>
</dbReference>
<evidence type="ECO:0000256" key="6">
    <source>
        <dbReference type="SAM" id="Phobius"/>
    </source>
</evidence>
<sequence>MTASSTTTESADQGLERLGYQPVLRRGLGLWSTFSIGVATVAPVVGLYAIVPLGTRAVGPSWVWVLGACLLLQLCTAGVYGVLAGRYPIAGGPLQWTRRLVGPRYAVFTSVIYIVAVSAALTTVAYLAAPWLSLLLLGRAVSGGEQVLWGAVLLLLALIVNAFGVRVTRALVNLGIVCEIIASLGLGLVLIIGFRNQELGALFSTEGSMATGGAATVGAVLAAFAVCGWAFVGFDAGASVAEETVDAGRSVPRAIVSATAVVGLVVMVVAVAVILSQRELSAVTAGEVADPILDAVLGNLGEWARLPFLLLICVTFIACVLSMQTYLGRVVFAAARERVLPPRLGLDRVAERSAVPVRAMAVVTVLSGAGLLLGLNPSAIGTMITFGTGGLYITFLLVVAATAFAMLTRRWRPLGSPRAERWFRTVVGIALAWLLFEVVNIAWPRPEMASPSATVFEVWAVVLVFSVVAAITLVVIFAARPERRLRPLAEEGAVSGTGGAA</sequence>
<keyword evidence="4 6" id="KW-1133">Transmembrane helix</keyword>
<accession>A0A2S9QSN6</accession>
<feature type="transmembrane region" description="Helical" evidence="6">
    <location>
        <begin position="214"/>
        <end position="234"/>
    </location>
</feature>
<proteinExistence type="predicted"/>
<evidence type="ECO:0000313" key="8">
    <source>
        <dbReference type="Proteomes" id="UP000238650"/>
    </source>
</evidence>
<feature type="transmembrane region" description="Helical" evidence="6">
    <location>
        <begin position="355"/>
        <end position="373"/>
    </location>
</feature>
<dbReference type="PANTHER" id="PTHR42770">
    <property type="entry name" value="AMINO ACID TRANSPORTER-RELATED"/>
    <property type="match status" value="1"/>
</dbReference>
<protein>
    <recommendedName>
        <fullName evidence="9">Amino acid permease</fullName>
    </recommendedName>
</protein>
<reference evidence="7 8" key="1">
    <citation type="journal article" date="2017" name="New Microbes New Infect">
        <title>Genome sequence of 'Leucobacter massiliensis' sp. nov. isolated from human pharynx after travel to the 2014 Hajj.</title>
        <authorList>
            <person name="Leangapichart T."/>
            <person name="Gautret P."/>
            <person name="Nguyen T.T."/>
            <person name="Armstrong N."/>
            <person name="Rolain J.M."/>
        </authorList>
    </citation>
    <scope>NUCLEOTIDE SEQUENCE [LARGE SCALE GENOMIC DNA]</scope>
    <source>
        <strain evidence="7 8">122RC15</strain>
    </source>
</reference>
<dbReference type="RefSeq" id="WP_105803926.1">
    <property type="nucleotide sequence ID" value="NZ_MWZD01000008.1"/>
</dbReference>
<feature type="transmembrane region" description="Helical" evidence="6">
    <location>
        <begin position="62"/>
        <end position="84"/>
    </location>
</feature>
<dbReference type="OrthoDB" id="8274074at2"/>
<dbReference type="AlphaFoldDB" id="A0A2S9QSN6"/>
<feature type="transmembrane region" description="Helical" evidence="6">
    <location>
        <begin position="254"/>
        <end position="275"/>
    </location>
</feature>
<dbReference type="InterPro" id="IPR002293">
    <property type="entry name" value="AA/rel_permease1"/>
</dbReference>
<feature type="transmembrane region" description="Helical" evidence="6">
    <location>
        <begin position="458"/>
        <end position="479"/>
    </location>
</feature>
<evidence type="ECO:0000256" key="4">
    <source>
        <dbReference type="ARBA" id="ARBA00022989"/>
    </source>
</evidence>
<dbReference type="GO" id="GO:0005886">
    <property type="term" value="C:plasma membrane"/>
    <property type="evidence" value="ECO:0007669"/>
    <property type="project" value="UniProtKB-SubCell"/>
</dbReference>
<evidence type="ECO:0000256" key="2">
    <source>
        <dbReference type="ARBA" id="ARBA00022475"/>
    </source>
</evidence>
<feature type="transmembrane region" description="Helical" evidence="6">
    <location>
        <begin position="171"/>
        <end position="194"/>
    </location>
</feature>
<dbReference type="Pfam" id="PF13520">
    <property type="entry name" value="AA_permease_2"/>
    <property type="match status" value="1"/>
</dbReference>
<keyword evidence="8" id="KW-1185">Reference proteome</keyword>